<comment type="caution">
    <text evidence="2">The sequence shown here is derived from an EMBL/GenBank/DDBJ whole genome shotgun (WGS) entry which is preliminary data.</text>
</comment>
<accession>A0AAD8ATN9</accession>
<keyword evidence="1" id="KW-0812">Transmembrane</keyword>
<evidence type="ECO:0000256" key="1">
    <source>
        <dbReference type="SAM" id="Phobius"/>
    </source>
</evidence>
<feature type="transmembrane region" description="Helical" evidence="1">
    <location>
        <begin position="38"/>
        <end position="62"/>
    </location>
</feature>
<protein>
    <submittedName>
        <fullName evidence="2">Uncharacterized protein</fullName>
    </submittedName>
</protein>
<reference evidence="2" key="1">
    <citation type="journal article" date="2023" name="PLoS Negl. Trop. Dis.">
        <title>A genome sequence for Biomphalaria pfeifferi, the major vector snail for the human-infecting parasite Schistosoma mansoni.</title>
        <authorList>
            <person name="Bu L."/>
            <person name="Lu L."/>
            <person name="Laidemitt M.R."/>
            <person name="Zhang S.M."/>
            <person name="Mutuku M."/>
            <person name="Mkoji G."/>
            <person name="Steinauer M."/>
            <person name="Loker E.S."/>
        </authorList>
    </citation>
    <scope>NUCLEOTIDE SEQUENCE</scope>
    <source>
        <strain evidence="2">KasaAsao</strain>
    </source>
</reference>
<keyword evidence="3" id="KW-1185">Reference proteome</keyword>
<dbReference type="AlphaFoldDB" id="A0AAD8ATN9"/>
<dbReference type="Proteomes" id="UP001233172">
    <property type="component" value="Unassembled WGS sequence"/>
</dbReference>
<keyword evidence="1" id="KW-1133">Transmembrane helix</keyword>
<evidence type="ECO:0000313" key="2">
    <source>
        <dbReference type="EMBL" id="KAK0041677.1"/>
    </source>
</evidence>
<evidence type="ECO:0000313" key="3">
    <source>
        <dbReference type="Proteomes" id="UP001233172"/>
    </source>
</evidence>
<sequence>MEHWGSKDHLVFEPTPSSAARLPQVVRLAWSSIRWPDLLAIWFLANLFLWATCRLSLSYLAYLVPGNALTTPEAVGLGGGRVQSG</sequence>
<proteinExistence type="predicted"/>
<organism evidence="2 3">
    <name type="scientific">Biomphalaria pfeifferi</name>
    <name type="common">Bloodfluke planorb</name>
    <name type="synonym">Freshwater snail</name>
    <dbReference type="NCBI Taxonomy" id="112525"/>
    <lineage>
        <taxon>Eukaryota</taxon>
        <taxon>Metazoa</taxon>
        <taxon>Spiralia</taxon>
        <taxon>Lophotrochozoa</taxon>
        <taxon>Mollusca</taxon>
        <taxon>Gastropoda</taxon>
        <taxon>Heterobranchia</taxon>
        <taxon>Euthyneura</taxon>
        <taxon>Panpulmonata</taxon>
        <taxon>Hygrophila</taxon>
        <taxon>Lymnaeoidea</taxon>
        <taxon>Planorbidae</taxon>
        <taxon>Biomphalaria</taxon>
    </lineage>
</organism>
<gene>
    <name evidence="2" type="ORF">Bpfe_028873</name>
</gene>
<keyword evidence="1" id="KW-0472">Membrane</keyword>
<name>A0AAD8ATN9_BIOPF</name>
<reference evidence="2" key="2">
    <citation type="submission" date="2023-04" db="EMBL/GenBank/DDBJ databases">
        <authorList>
            <person name="Bu L."/>
            <person name="Lu L."/>
            <person name="Laidemitt M.R."/>
            <person name="Zhang S.M."/>
            <person name="Mutuku M."/>
            <person name="Mkoji G."/>
            <person name="Steinauer M."/>
            <person name="Loker E.S."/>
        </authorList>
    </citation>
    <scope>NUCLEOTIDE SEQUENCE</scope>
    <source>
        <strain evidence="2">KasaAsao</strain>
        <tissue evidence="2">Whole Snail</tissue>
    </source>
</reference>
<dbReference type="EMBL" id="JASAOG010000265">
    <property type="protein sequence ID" value="KAK0041677.1"/>
    <property type="molecule type" value="Genomic_DNA"/>
</dbReference>